<evidence type="ECO:0000313" key="2">
    <source>
        <dbReference type="Proteomes" id="UP001281147"/>
    </source>
</evidence>
<protein>
    <submittedName>
        <fullName evidence="1">Uncharacterized protein</fullName>
    </submittedName>
</protein>
<evidence type="ECO:0000313" key="1">
    <source>
        <dbReference type="EMBL" id="KAK3713342.1"/>
    </source>
</evidence>
<reference evidence="1" key="1">
    <citation type="submission" date="2023-07" db="EMBL/GenBank/DDBJ databases">
        <title>Black Yeasts Isolated from many extreme environments.</title>
        <authorList>
            <person name="Coleine C."/>
            <person name="Stajich J.E."/>
            <person name="Selbmann L."/>
        </authorList>
    </citation>
    <scope>NUCLEOTIDE SEQUENCE</scope>
    <source>
        <strain evidence="1">CCFEE 5714</strain>
    </source>
</reference>
<accession>A0ACC3NA87</accession>
<dbReference type="Proteomes" id="UP001281147">
    <property type="component" value="Unassembled WGS sequence"/>
</dbReference>
<gene>
    <name evidence="1" type="ORF">LTR37_008534</name>
</gene>
<proteinExistence type="predicted"/>
<keyword evidence="2" id="KW-1185">Reference proteome</keyword>
<dbReference type="EMBL" id="JAUTXU010000063">
    <property type="protein sequence ID" value="KAK3713342.1"/>
    <property type="molecule type" value="Genomic_DNA"/>
</dbReference>
<comment type="caution">
    <text evidence="1">The sequence shown here is derived from an EMBL/GenBank/DDBJ whole genome shotgun (WGS) entry which is preliminary data.</text>
</comment>
<name>A0ACC3NA87_9PEZI</name>
<sequence length="252" mass="28600">MAPTKANKTGTVATTRKPKTSPIKKTQKKKSSPKPTKKGRAKRSVGNAVGSCFHITKPPGIVSHKRQRDPKVNRTLKGNGTAQTAPLFKLPAELRNSIYELVLRNRYEIHVEKGLSLPPLLATCSKIRDEASSIWYRDNKFIAGVKNCNATTLNAFSEHACTVGQRDYFQIGIALMGSPNWKNLVQWCEAIWKDDNARRMEWTEELTEHEDIVCRAHDIAMRYKGKDWEACLRALKRLRGQAVDEDEVWEKK</sequence>
<organism evidence="1 2">
    <name type="scientific">Vermiconidia calcicola</name>
    <dbReference type="NCBI Taxonomy" id="1690605"/>
    <lineage>
        <taxon>Eukaryota</taxon>
        <taxon>Fungi</taxon>
        <taxon>Dikarya</taxon>
        <taxon>Ascomycota</taxon>
        <taxon>Pezizomycotina</taxon>
        <taxon>Dothideomycetes</taxon>
        <taxon>Dothideomycetidae</taxon>
        <taxon>Mycosphaerellales</taxon>
        <taxon>Extremaceae</taxon>
        <taxon>Vermiconidia</taxon>
    </lineage>
</organism>